<gene>
    <name evidence="1" type="ORF">KAF25_005846</name>
</gene>
<dbReference type="Proteomes" id="UP000782241">
    <property type="component" value="Unassembled WGS sequence"/>
</dbReference>
<sequence>MESGFDESDFGNTWFPRSHFGGRTGGLVKGWPAKGGYYTLLCSVAELEFLNLDRFKPTNRSEDAQEEEAHCARMRQLGARWYRDPYEHIDDETSGIERLRLYVGWPADGGVWAIQATNSQSNLKGLGRINNAFTMEERWHAIKELGGIFYAEPKDCPYLDLDDSKEGGKK</sequence>
<evidence type="ECO:0000313" key="1">
    <source>
        <dbReference type="EMBL" id="KAG5654889.1"/>
    </source>
</evidence>
<dbReference type="AlphaFoldDB" id="A0A9P7GRW5"/>
<evidence type="ECO:0000313" key="2">
    <source>
        <dbReference type="Proteomes" id="UP000782241"/>
    </source>
</evidence>
<reference evidence="1" key="1">
    <citation type="submission" date="2021-04" db="EMBL/GenBank/DDBJ databases">
        <title>Draft genome of Fusarium avenaceum strain F156N33, isolated from an atmospheric sample in Virginia.</title>
        <authorList>
            <person name="Yang S."/>
            <person name="Vinatzer B.A."/>
            <person name="Coleman J."/>
        </authorList>
    </citation>
    <scope>NUCLEOTIDE SEQUENCE</scope>
    <source>
        <strain evidence="1">F156N33</strain>
    </source>
</reference>
<keyword evidence="2" id="KW-1185">Reference proteome</keyword>
<proteinExistence type="predicted"/>
<accession>A0A9P7GRW5</accession>
<organism evidence="1 2">
    <name type="scientific">Fusarium avenaceum</name>
    <dbReference type="NCBI Taxonomy" id="40199"/>
    <lineage>
        <taxon>Eukaryota</taxon>
        <taxon>Fungi</taxon>
        <taxon>Dikarya</taxon>
        <taxon>Ascomycota</taxon>
        <taxon>Pezizomycotina</taxon>
        <taxon>Sordariomycetes</taxon>
        <taxon>Hypocreomycetidae</taxon>
        <taxon>Hypocreales</taxon>
        <taxon>Nectriaceae</taxon>
        <taxon>Fusarium</taxon>
        <taxon>Fusarium tricinctum species complex</taxon>
    </lineage>
</organism>
<comment type="caution">
    <text evidence="1">The sequence shown here is derived from an EMBL/GenBank/DDBJ whole genome shotgun (WGS) entry which is preliminary data.</text>
</comment>
<protein>
    <submittedName>
        <fullName evidence="1">Uncharacterized protein</fullName>
    </submittedName>
</protein>
<name>A0A9P7GRW5_9HYPO</name>
<dbReference type="EMBL" id="JAGPUO010000043">
    <property type="protein sequence ID" value="KAG5654889.1"/>
    <property type="molecule type" value="Genomic_DNA"/>
</dbReference>